<feature type="transmembrane region" description="Helical" evidence="6">
    <location>
        <begin position="248"/>
        <end position="267"/>
    </location>
</feature>
<organism evidence="8 10">
    <name type="scientific">Bacteroides faecis</name>
    <dbReference type="NCBI Taxonomy" id="674529"/>
    <lineage>
        <taxon>Bacteria</taxon>
        <taxon>Pseudomonadati</taxon>
        <taxon>Bacteroidota</taxon>
        <taxon>Bacteroidia</taxon>
        <taxon>Bacteroidales</taxon>
        <taxon>Bacteroidaceae</taxon>
        <taxon>Bacteroides</taxon>
    </lineage>
</organism>
<proteinExistence type="inferred from homology"/>
<comment type="subcellular location">
    <subcellularLocation>
        <location evidence="1 6">Membrane</location>
        <topology evidence="1 6">Multi-pass membrane protein</topology>
    </subcellularLocation>
</comment>
<dbReference type="GO" id="GO:0035435">
    <property type="term" value="P:phosphate ion transmembrane transport"/>
    <property type="evidence" value="ECO:0007669"/>
    <property type="project" value="TreeGrafter"/>
</dbReference>
<evidence type="ECO:0000256" key="5">
    <source>
        <dbReference type="ARBA" id="ARBA00023136"/>
    </source>
</evidence>
<keyword evidence="4 6" id="KW-1133">Transmembrane helix</keyword>
<dbReference type="PANTHER" id="PTHR11101">
    <property type="entry name" value="PHOSPHATE TRANSPORTER"/>
    <property type="match status" value="1"/>
</dbReference>
<keyword evidence="5 6" id="KW-0472">Membrane</keyword>
<keyword evidence="6" id="KW-0592">Phosphate transport</keyword>
<feature type="transmembrane region" description="Helical" evidence="6">
    <location>
        <begin position="515"/>
        <end position="533"/>
    </location>
</feature>
<evidence type="ECO:0000313" key="10">
    <source>
        <dbReference type="Proteomes" id="UP000095606"/>
    </source>
</evidence>
<dbReference type="EMBL" id="CZAE01000031">
    <property type="protein sequence ID" value="CUQ22047.1"/>
    <property type="molecule type" value="Genomic_DNA"/>
</dbReference>
<dbReference type="InterPro" id="IPR001204">
    <property type="entry name" value="Phos_transporter"/>
</dbReference>
<feature type="transmembrane region" description="Helical" evidence="6">
    <location>
        <begin position="26"/>
        <end position="47"/>
    </location>
</feature>
<feature type="transmembrane region" description="Helical" evidence="6">
    <location>
        <begin position="207"/>
        <end position="228"/>
    </location>
</feature>
<evidence type="ECO:0000313" key="9">
    <source>
        <dbReference type="EMBL" id="VYT37584.1"/>
    </source>
</evidence>
<evidence type="ECO:0000256" key="1">
    <source>
        <dbReference type="ARBA" id="ARBA00004141"/>
    </source>
</evidence>
<feature type="coiled-coil region" evidence="7">
    <location>
        <begin position="694"/>
        <end position="724"/>
    </location>
</feature>
<dbReference type="GO" id="GO:0016020">
    <property type="term" value="C:membrane"/>
    <property type="evidence" value="ECO:0007669"/>
    <property type="project" value="UniProtKB-SubCell"/>
</dbReference>
<feature type="transmembrane region" description="Helical" evidence="6">
    <location>
        <begin position="484"/>
        <end position="509"/>
    </location>
</feature>
<keyword evidence="2 6" id="KW-0813">Transport</keyword>
<evidence type="ECO:0000256" key="3">
    <source>
        <dbReference type="ARBA" id="ARBA00022692"/>
    </source>
</evidence>
<keyword evidence="7" id="KW-0175">Coiled coil</keyword>
<evidence type="ECO:0000313" key="8">
    <source>
        <dbReference type="EMBL" id="CUQ22047.1"/>
    </source>
</evidence>
<accession>A0A174UPP4</accession>
<dbReference type="Pfam" id="PF01384">
    <property type="entry name" value="PHO4"/>
    <property type="match status" value="1"/>
</dbReference>
<dbReference type="Proteomes" id="UP000095606">
    <property type="component" value="Unassembled WGS sequence"/>
</dbReference>
<gene>
    <name evidence="9" type="ORF">BFLFYP10_02763</name>
    <name evidence="8" type="ORF">ERS852461_04607</name>
</gene>
<feature type="transmembrane region" description="Helical" evidence="6">
    <location>
        <begin position="274"/>
        <end position="292"/>
    </location>
</feature>
<evidence type="ECO:0000256" key="2">
    <source>
        <dbReference type="ARBA" id="ARBA00022448"/>
    </source>
</evidence>
<reference evidence="8 10" key="1">
    <citation type="submission" date="2015-09" db="EMBL/GenBank/DDBJ databases">
        <authorList>
            <consortium name="Pathogen Informatics"/>
        </authorList>
    </citation>
    <scope>NUCLEOTIDE SEQUENCE [LARGE SCALE GENOMIC DNA]</scope>
    <source>
        <strain evidence="8 10">2789STDY5834846</strain>
    </source>
</reference>
<keyword evidence="3 6" id="KW-0812">Transmembrane</keyword>
<dbReference type="AlphaFoldDB" id="A0A174UPP4"/>
<protein>
    <recommendedName>
        <fullName evidence="6">Phosphate transporter</fullName>
    </recommendedName>
</protein>
<name>A0A174UPP4_9BACE</name>
<evidence type="ECO:0000256" key="4">
    <source>
        <dbReference type="ARBA" id="ARBA00022989"/>
    </source>
</evidence>
<dbReference type="EMBL" id="CACRSZ010000059">
    <property type="protein sequence ID" value="VYT37584.1"/>
    <property type="molecule type" value="Genomic_DNA"/>
</dbReference>
<feature type="transmembrane region" description="Helical" evidence="6">
    <location>
        <begin position="100"/>
        <end position="121"/>
    </location>
</feature>
<dbReference type="GO" id="GO:0005315">
    <property type="term" value="F:phosphate transmembrane transporter activity"/>
    <property type="evidence" value="ECO:0007669"/>
    <property type="project" value="InterPro"/>
</dbReference>
<sequence>MTSPCNLKSRPLHPKKITYTTFFMETIYLCIIIFLFVLAVFDLIVGVSNDAVNFLNSAVGAKAASFKTILFIAGIGIFIGASLSNGMMDIARHGIYQPEHFYFAEIMCILLAVMLTDVVLLDVFNSMGMPTSTTVSLVFELLGGTFALSLIKVNNDATLAMGDLINTDKALSVIMAIFVSVAIAFFFGMLVQWLARIIFTFNYTKNIKYSIGLFGGIAATSIIYFMLIKGLKDSSFMTPENKQWIQDNTLLLIGSFFVFFTILMQVLHWLKVNVFKVVVLMGTFALALAFAGNDLVNFIGVPLAGYSSFIDYTTNGTGTSPDSFLMTSLLGPAKTPWYFLIGAGTIMVFALCTSKKAHAVIKTSVDLSRQDEGEENFGSTPMARTLVRFSMALANGTSRIMPEGAKQWINSRFRKNEAIIADGAAFDLVRASVNLVLAGLLIALGTSLKLPLSTTYVTFMVAMGTSLADRAWGRDSAVYRITGVLSVIGGWFITAGAAFTICFFVALVLHYGGNISIIALIGIAIFILIRSQVMYKKRKAKEQGNETLKQLMQTSDSEEALQLMRKHTREELAKVLEYAETNFELTVTSFIHENLRGLRRAMGSTKFEKQLIKQMKRTGTVAMCRLDNNTVLEKGLYYYQGNDFASELVYSISRLCEPCLEHIDNNFNPLDAIQKGEFSDVAEDITYLIQQCRKKLENNDYQNMEEEIRRANDLNGQLSQLKRKELQRIQSQAGSIRVSMVYLTMVQEAQNVVTYIINLMKVSRKFQMETEMP</sequence>
<accession>A0A6N2W4G8</accession>
<feature type="transmembrane region" description="Helical" evidence="6">
    <location>
        <begin position="171"/>
        <end position="195"/>
    </location>
</feature>
<feature type="transmembrane region" description="Helical" evidence="6">
    <location>
        <begin position="335"/>
        <end position="352"/>
    </location>
</feature>
<reference evidence="9" key="2">
    <citation type="submission" date="2019-11" db="EMBL/GenBank/DDBJ databases">
        <authorList>
            <person name="Feng L."/>
        </authorList>
    </citation>
    <scope>NUCLEOTIDE SEQUENCE</scope>
    <source>
        <strain evidence="9">BfaecisLFYP10</strain>
    </source>
</reference>
<feature type="transmembrane region" description="Helical" evidence="6">
    <location>
        <begin position="68"/>
        <end position="88"/>
    </location>
</feature>
<comment type="similarity">
    <text evidence="6">Belongs to the inorganic phosphate transporter (PiT) (TC 2.A.20) family.</text>
</comment>
<evidence type="ECO:0000256" key="7">
    <source>
        <dbReference type="SAM" id="Coils"/>
    </source>
</evidence>
<dbReference type="PANTHER" id="PTHR11101:SF16">
    <property type="entry name" value="PHOSPHATE TRANSPORTER"/>
    <property type="match status" value="1"/>
</dbReference>
<evidence type="ECO:0000256" key="6">
    <source>
        <dbReference type="RuleBase" id="RU363058"/>
    </source>
</evidence>